<dbReference type="Proteomes" id="UP001219934">
    <property type="component" value="Unassembled WGS sequence"/>
</dbReference>
<evidence type="ECO:0000256" key="1">
    <source>
        <dbReference type="SAM" id="MobiDB-lite"/>
    </source>
</evidence>
<protein>
    <submittedName>
        <fullName evidence="2">Uncharacterized protein</fullName>
    </submittedName>
</protein>
<organism evidence="2 3">
    <name type="scientific">Pogonophryne albipinna</name>
    <dbReference type="NCBI Taxonomy" id="1090488"/>
    <lineage>
        <taxon>Eukaryota</taxon>
        <taxon>Metazoa</taxon>
        <taxon>Chordata</taxon>
        <taxon>Craniata</taxon>
        <taxon>Vertebrata</taxon>
        <taxon>Euteleostomi</taxon>
        <taxon>Actinopterygii</taxon>
        <taxon>Neopterygii</taxon>
        <taxon>Teleostei</taxon>
        <taxon>Neoteleostei</taxon>
        <taxon>Acanthomorphata</taxon>
        <taxon>Eupercaria</taxon>
        <taxon>Perciformes</taxon>
        <taxon>Notothenioidei</taxon>
        <taxon>Pogonophryne</taxon>
    </lineage>
</organism>
<evidence type="ECO:0000313" key="3">
    <source>
        <dbReference type="Proteomes" id="UP001219934"/>
    </source>
</evidence>
<dbReference type="AlphaFoldDB" id="A0AAD6AWC3"/>
<dbReference type="EMBL" id="JAPTMU010000014">
    <property type="protein sequence ID" value="KAJ4931986.1"/>
    <property type="molecule type" value="Genomic_DNA"/>
</dbReference>
<name>A0AAD6AWC3_9TELE</name>
<proteinExistence type="predicted"/>
<keyword evidence="3" id="KW-1185">Reference proteome</keyword>
<feature type="region of interest" description="Disordered" evidence="1">
    <location>
        <begin position="1"/>
        <end position="51"/>
    </location>
</feature>
<sequence>MHSNCPCRQAQGRMGEAGQRGGKAVAGPGAFDARPNSPRWETSPHWPRVGGEDEDSLWDGIRVCGAFVVSVLIAGPSFMIPMSPVYSTQKQRLSVQTKPPSQLGGLQLASWLRVHREHLGIRLCGSIVPSLSRLGTVPLLSSTNGHCSDQASLRRADTRKRGLAVGVIRLKFQTSLWSV</sequence>
<gene>
    <name evidence="2" type="ORF">JOQ06_010422</name>
</gene>
<evidence type="ECO:0000313" key="2">
    <source>
        <dbReference type="EMBL" id="KAJ4931986.1"/>
    </source>
</evidence>
<reference evidence="2" key="1">
    <citation type="submission" date="2022-11" db="EMBL/GenBank/DDBJ databases">
        <title>Chromosome-level genome of Pogonophryne albipinna.</title>
        <authorList>
            <person name="Jo E."/>
        </authorList>
    </citation>
    <scope>NUCLEOTIDE SEQUENCE</scope>
    <source>
        <strain evidence="2">SGF0006</strain>
        <tissue evidence="2">Muscle</tissue>
    </source>
</reference>
<accession>A0AAD6AWC3</accession>
<comment type="caution">
    <text evidence="2">The sequence shown here is derived from an EMBL/GenBank/DDBJ whole genome shotgun (WGS) entry which is preliminary data.</text>
</comment>